<protein>
    <submittedName>
        <fullName evidence="1">Uncharacterized protein</fullName>
    </submittedName>
</protein>
<dbReference type="AlphaFoldDB" id="A0A6N2N387"/>
<reference evidence="1" key="1">
    <citation type="submission" date="2019-03" db="EMBL/GenBank/DDBJ databases">
        <authorList>
            <person name="Mank J."/>
            <person name="Almeida P."/>
        </authorList>
    </citation>
    <scope>NUCLEOTIDE SEQUENCE</scope>
    <source>
        <strain evidence="1">78183</strain>
    </source>
</reference>
<dbReference type="EMBL" id="CAADRP010001885">
    <property type="protein sequence ID" value="VFU55337.1"/>
    <property type="molecule type" value="Genomic_DNA"/>
</dbReference>
<organism evidence="1">
    <name type="scientific">Salix viminalis</name>
    <name type="common">Common osier</name>
    <name type="synonym">Basket willow</name>
    <dbReference type="NCBI Taxonomy" id="40686"/>
    <lineage>
        <taxon>Eukaryota</taxon>
        <taxon>Viridiplantae</taxon>
        <taxon>Streptophyta</taxon>
        <taxon>Embryophyta</taxon>
        <taxon>Tracheophyta</taxon>
        <taxon>Spermatophyta</taxon>
        <taxon>Magnoliopsida</taxon>
        <taxon>eudicotyledons</taxon>
        <taxon>Gunneridae</taxon>
        <taxon>Pentapetalae</taxon>
        <taxon>rosids</taxon>
        <taxon>fabids</taxon>
        <taxon>Malpighiales</taxon>
        <taxon>Salicaceae</taxon>
        <taxon>Saliceae</taxon>
        <taxon>Salix</taxon>
    </lineage>
</organism>
<name>A0A6N2N387_SALVM</name>
<dbReference type="SUPFAM" id="SSF51735">
    <property type="entry name" value="NAD(P)-binding Rossmann-fold domains"/>
    <property type="match status" value="1"/>
</dbReference>
<evidence type="ECO:0000313" key="1">
    <source>
        <dbReference type="EMBL" id="VFU55337.1"/>
    </source>
</evidence>
<gene>
    <name evidence="1" type="ORF">SVIM_LOCUS393033</name>
</gene>
<accession>A0A6N2N387</accession>
<dbReference type="InterPro" id="IPR036291">
    <property type="entry name" value="NAD(P)-bd_dom_sf"/>
</dbReference>
<dbReference type="Gene3D" id="3.40.50.720">
    <property type="entry name" value="NAD(P)-binding Rossmann-like Domain"/>
    <property type="match status" value="1"/>
</dbReference>
<sequence length="71" mass="7812">MEKAGKGNPEEIPWADQAGVEFVVESTGAFTDKGKAAHLKFRGSACLMNCFPSSSDSKTLKRWFFIDKRVG</sequence>
<proteinExistence type="predicted"/>